<dbReference type="GO" id="GO:0071555">
    <property type="term" value="P:cell wall organization"/>
    <property type="evidence" value="ECO:0007669"/>
    <property type="project" value="TreeGrafter"/>
</dbReference>
<name>A0A239G5Z0_9FIRM</name>
<sequence length="469" mass="51572">MESNKRIVHLIVLSSLLFLSIIGYLTHFQIFRAAEVIDNPYNKRQWAREDSTLRGTISDRNGVVLADSDVVEGMPVRRYPHDRLYSHVIGYSFKQYGRSALESHYNQQLMALNPESPVARIREQLAGDMIQGNNLILTIDHEVQKVAERLLRDKTGSAVAIDPATGEILAIVSKPDFNPNTLVTDWGQLVNDERSPLLNRSTGGLYAPGSTYKTIIAAGILENRYIIEDEYYCTGSITIDGYTISNFGNTAYGNLDLKESLVVSANTNFARMAVEMGGEKVRELSRRFFLERSIEADIPIKQSRFPYEDNMQPTDLAAVGIGQGRLLVTPLHMALVASTFANDGIMMNPYIVKEVQNPQGRVLERGSQQENRIVSHEIANEVRDMMVAVVQRGTGKSAAISGATVGGKTGTAENETGNSHAWFIGFASRGESQVAVAVILEREGQTGGAAAAPIAREILQEALRRGVSN</sequence>
<keyword evidence="1" id="KW-0812">Transmembrane</keyword>
<accession>A0A239G5Z0</accession>
<proteinExistence type="predicted"/>
<gene>
    <name evidence="4" type="ORF">SAMN05446037_101565</name>
</gene>
<protein>
    <submittedName>
        <fullName evidence="4">Peptidoglycan glycosyltransferase</fullName>
    </submittedName>
</protein>
<dbReference type="Gene3D" id="3.40.710.10">
    <property type="entry name" value="DD-peptidase/beta-lactamase superfamily"/>
    <property type="match status" value="1"/>
</dbReference>
<organism evidence="4 5">
    <name type="scientific">Anaerovirgula multivorans</name>
    <dbReference type="NCBI Taxonomy" id="312168"/>
    <lineage>
        <taxon>Bacteria</taxon>
        <taxon>Bacillati</taxon>
        <taxon>Bacillota</taxon>
        <taxon>Clostridia</taxon>
        <taxon>Peptostreptococcales</taxon>
        <taxon>Natronincolaceae</taxon>
        <taxon>Anaerovirgula</taxon>
    </lineage>
</organism>
<dbReference type="PANTHER" id="PTHR30627:SF24">
    <property type="entry name" value="PENICILLIN-BINDING PROTEIN 4B"/>
    <property type="match status" value="1"/>
</dbReference>
<dbReference type="GO" id="GO:0008658">
    <property type="term" value="F:penicillin binding"/>
    <property type="evidence" value="ECO:0007669"/>
    <property type="project" value="InterPro"/>
</dbReference>
<evidence type="ECO:0000313" key="5">
    <source>
        <dbReference type="Proteomes" id="UP000198304"/>
    </source>
</evidence>
<dbReference type="GO" id="GO:0005886">
    <property type="term" value="C:plasma membrane"/>
    <property type="evidence" value="ECO:0007669"/>
    <property type="project" value="TreeGrafter"/>
</dbReference>
<feature type="domain" description="Penicillin binding protein A dimerisation" evidence="3">
    <location>
        <begin position="54"/>
        <end position="134"/>
    </location>
</feature>
<dbReference type="GO" id="GO:0016740">
    <property type="term" value="F:transferase activity"/>
    <property type="evidence" value="ECO:0007669"/>
    <property type="project" value="UniProtKB-KW"/>
</dbReference>
<keyword evidence="1" id="KW-0472">Membrane</keyword>
<dbReference type="PANTHER" id="PTHR30627">
    <property type="entry name" value="PEPTIDOGLYCAN D,D-TRANSPEPTIDASE"/>
    <property type="match status" value="1"/>
</dbReference>
<dbReference type="EMBL" id="FZOJ01000015">
    <property type="protein sequence ID" value="SNS64188.1"/>
    <property type="molecule type" value="Genomic_DNA"/>
</dbReference>
<dbReference type="RefSeq" id="WP_089283712.1">
    <property type="nucleotide sequence ID" value="NZ_FZOJ01000015.1"/>
</dbReference>
<evidence type="ECO:0000256" key="1">
    <source>
        <dbReference type="SAM" id="Phobius"/>
    </source>
</evidence>
<dbReference type="AlphaFoldDB" id="A0A239G5Z0"/>
<reference evidence="4 5" key="1">
    <citation type="submission" date="2017-06" db="EMBL/GenBank/DDBJ databases">
        <authorList>
            <person name="Kim H.J."/>
            <person name="Triplett B.A."/>
        </authorList>
    </citation>
    <scope>NUCLEOTIDE SEQUENCE [LARGE SCALE GENOMIC DNA]</scope>
    <source>
        <strain evidence="4 5">SCA</strain>
    </source>
</reference>
<dbReference type="Proteomes" id="UP000198304">
    <property type="component" value="Unassembled WGS sequence"/>
</dbReference>
<keyword evidence="5" id="KW-1185">Reference proteome</keyword>
<dbReference type="Pfam" id="PF00905">
    <property type="entry name" value="Transpeptidase"/>
    <property type="match status" value="1"/>
</dbReference>
<dbReference type="InterPro" id="IPR050515">
    <property type="entry name" value="Beta-lactam/transpept"/>
</dbReference>
<feature type="domain" description="Penicillin-binding protein transpeptidase" evidence="2">
    <location>
        <begin position="156"/>
        <end position="460"/>
    </location>
</feature>
<dbReference type="InterPro" id="IPR036138">
    <property type="entry name" value="PBP_dimer_sf"/>
</dbReference>
<evidence type="ECO:0000259" key="2">
    <source>
        <dbReference type="Pfam" id="PF00905"/>
    </source>
</evidence>
<dbReference type="InterPro" id="IPR001460">
    <property type="entry name" value="PCN-bd_Tpept"/>
</dbReference>
<evidence type="ECO:0000259" key="3">
    <source>
        <dbReference type="Pfam" id="PF21922"/>
    </source>
</evidence>
<evidence type="ECO:0000313" key="4">
    <source>
        <dbReference type="EMBL" id="SNS64188.1"/>
    </source>
</evidence>
<keyword evidence="4" id="KW-0808">Transferase</keyword>
<dbReference type="GO" id="GO:0071972">
    <property type="term" value="F:peptidoglycan L,D-transpeptidase activity"/>
    <property type="evidence" value="ECO:0007669"/>
    <property type="project" value="TreeGrafter"/>
</dbReference>
<dbReference type="InterPro" id="IPR054120">
    <property type="entry name" value="PBPA_dimer"/>
</dbReference>
<keyword evidence="1" id="KW-1133">Transmembrane helix</keyword>
<dbReference type="OrthoDB" id="9766847at2"/>
<dbReference type="Gene3D" id="3.90.1310.10">
    <property type="entry name" value="Penicillin-binding protein 2a (Domain 2)"/>
    <property type="match status" value="1"/>
</dbReference>
<dbReference type="InterPro" id="IPR012338">
    <property type="entry name" value="Beta-lactam/transpept-like"/>
</dbReference>
<dbReference type="SUPFAM" id="SSF56519">
    <property type="entry name" value="Penicillin binding protein dimerisation domain"/>
    <property type="match status" value="1"/>
</dbReference>
<dbReference type="SUPFAM" id="SSF56601">
    <property type="entry name" value="beta-lactamase/transpeptidase-like"/>
    <property type="match status" value="1"/>
</dbReference>
<dbReference type="Pfam" id="PF21922">
    <property type="entry name" value="PBP_dimer_2"/>
    <property type="match status" value="1"/>
</dbReference>
<feature type="transmembrane region" description="Helical" evidence="1">
    <location>
        <begin position="7"/>
        <end position="25"/>
    </location>
</feature>